<accession>A0A9N9D488</accession>
<proteinExistence type="predicted"/>
<evidence type="ECO:0000313" key="2">
    <source>
        <dbReference type="Proteomes" id="UP000789759"/>
    </source>
</evidence>
<organism evidence="1 2">
    <name type="scientific">Cetraspora pellucida</name>
    <dbReference type="NCBI Taxonomy" id="1433469"/>
    <lineage>
        <taxon>Eukaryota</taxon>
        <taxon>Fungi</taxon>
        <taxon>Fungi incertae sedis</taxon>
        <taxon>Mucoromycota</taxon>
        <taxon>Glomeromycotina</taxon>
        <taxon>Glomeromycetes</taxon>
        <taxon>Diversisporales</taxon>
        <taxon>Gigasporaceae</taxon>
        <taxon>Cetraspora</taxon>
    </lineage>
</organism>
<sequence>MSKLQIHFGQSANVETLFLITYQSNNVLSPLLQLSPISESDLSSPLPQLFLISISDLLLSNKTVKLQMCLNEINHQCSITKSLNTPTYDYLYLISISRYIELLLNGKGVYYDGHKQSDVVTYRREWLDRMFIYSSDMLDIVLEPQLEFDKKEYMQVTHDKYHFYANDRKRKVWIKKNEDLLRSKHPERSIMVSDLLCPCHGLLQLFDEQMIANPHIKYKKIFVL</sequence>
<dbReference type="AlphaFoldDB" id="A0A9N9D488"/>
<comment type="caution">
    <text evidence="1">The sequence shown here is derived from an EMBL/GenBank/DDBJ whole genome shotgun (WGS) entry which is preliminary data.</text>
</comment>
<dbReference type="OrthoDB" id="10044727at2759"/>
<protein>
    <submittedName>
        <fullName evidence="1">23270_t:CDS:1</fullName>
    </submittedName>
</protein>
<dbReference type="Proteomes" id="UP000789759">
    <property type="component" value="Unassembled WGS sequence"/>
</dbReference>
<keyword evidence="2" id="KW-1185">Reference proteome</keyword>
<reference evidence="1" key="1">
    <citation type="submission" date="2021-06" db="EMBL/GenBank/DDBJ databases">
        <authorList>
            <person name="Kallberg Y."/>
            <person name="Tangrot J."/>
            <person name="Rosling A."/>
        </authorList>
    </citation>
    <scope>NUCLEOTIDE SEQUENCE</scope>
    <source>
        <strain evidence="1">FL966</strain>
    </source>
</reference>
<name>A0A9N9D488_9GLOM</name>
<evidence type="ECO:0000313" key="1">
    <source>
        <dbReference type="EMBL" id="CAG8627156.1"/>
    </source>
</evidence>
<gene>
    <name evidence="1" type="ORF">CPELLU_LOCUS8209</name>
</gene>
<dbReference type="EMBL" id="CAJVQA010005749">
    <property type="protein sequence ID" value="CAG8627156.1"/>
    <property type="molecule type" value="Genomic_DNA"/>
</dbReference>
<feature type="non-terminal residue" evidence="1">
    <location>
        <position position="1"/>
    </location>
</feature>